<dbReference type="Proteomes" id="UP000202922">
    <property type="component" value="Unassembled WGS sequence"/>
</dbReference>
<sequence length="312" mass="33333">MKNNKRLDDAARAAWHYYIAGNTQDEIAAVLGVSRQSAQRLVSQAMSAGLVKVRIDHPMANCMDLASKLKQQFGLKYCEVVPTDPNSASTTLGVAEATADVLEDWLSREEPVVIALGTGRALRAAVQQMGHMECDQHKIVSLTGNISPDGSTAYYNVLFSIGEKVTARTFPLPMPVVAASPEERDMLMAQKTIRQTLDLVKTADVAIVGIGEMTDGAPLFKDGFISKQDLAEMRAAGAVGEIVGWAFDKNGDLIDGLTNSRVASPPLLDVDSTLVIGSAMGQAKLEGIRGAIKGHLINGLLTDEKTAEALLK</sequence>
<dbReference type="GO" id="GO:0003677">
    <property type="term" value="F:DNA binding"/>
    <property type="evidence" value="ECO:0007669"/>
    <property type="project" value="UniProtKB-KW"/>
</dbReference>
<evidence type="ECO:0000256" key="3">
    <source>
        <dbReference type="ARBA" id="ARBA00023125"/>
    </source>
</evidence>
<dbReference type="Gene3D" id="3.40.50.1360">
    <property type="match status" value="1"/>
</dbReference>
<dbReference type="InterPro" id="IPR037171">
    <property type="entry name" value="NagB/RpiA_transferase-like"/>
</dbReference>
<dbReference type="InterPro" id="IPR007324">
    <property type="entry name" value="Sugar-bd_dom_put"/>
</dbReference>
<dbReference type="AlphaFoldDB" id="A0A238JYA4"/>
<keyword evidence="3" id="KW-0238">DNA-binding</keyword>
<evidence type="ECO:0000256" key="2">
    <source>
        <dbReference type="ARBA" id="ARBA00023015"/>
    </source>
</evidence>
<dbReference type="InterPro" id="IPR036388">
    <property type="entry name" value="WH-like_DNA-bd_sf"/>
</dbReference>
<dbReference type="EMBL" id="FXYE01000001">
    <property type="protein sequence ID" value="SMX34686.1"/>
    <property type="molecule type" value="Genomic_DNA"/>
</dbReference>
<evidence type="ECO:0000259" key="5">
    <source>
        <dbReference type="Pfam" id="PF04198"/>
    </source>
</evidence>
<keyword evidence="2" id="KW-0805">Transcription regulation</keyword>
<protein>
    <submittedName>
        <fullName evidence="6">Transcriptional regulator LsrR</fullName>
    </submittedName>
</protein>
<keyword evidence="7" id="KW-1185">Reference proteome</keyword>
<name>A0A238JYA4_9RHOB</name>
<dbReference type="PANTHER" id="PTHR34294:SF1">
    <property type="entry name" value="TRANSCRIPTIONAL REGULATOR LSRR"/>
    <property type="match status" value="1"/>
</dbReference>
<gene>
    <name evidence="6" type="primary">lsrR_2</name>
    <name evidence="6" type="ORF">COL8621_01438</name>
</gene>
<feature type="domain" description="Sugar-binding" evidence="5">
    <location>
        <begin position="58"/>
        <end position="312"/>
    </location>
</feature>
<evidence type="ECO:0000256" key="4">
    <source>
        <dbReference type="ARBA" id="ARBA00023163"/>
    </source>
</evidence>
<organism evidence="6 7">
    <name type="scientific">Actibacterium lipolyticum</name>
    <dbReference type="NCBI Taxonomy" id="1524263"/>
    <lineage>
        <taxon>Bacteria</taxon>
        <taxon>Pseudomonadati</taxon>
        <taxon>Pseudomonadota</taxon>
        <taxon>Alphaproteobacteria</taxon>
        <taxon>Rhodobacterales</taxon>
        <taxon>Roseobacteraceae</taxon>
        <taxon>Actibacterium</taxon>
    </lineage>
</organism>
<evidence type="ECO:0000313" key="7">
    <source>
        <dbReference type="Proteomes" id="UP000202922"/>
    </source>
</evidence>
<dbReference type="Gene3D" id="1.10.10.10">
    <property type="entry name" value="Winged helix-like DNA-binding domain superfamily/Winged helix DNA-binding domain"/>
    <property type="match status" value="1"/>
</dbReference>
<evidence type="ECO:0000313" key="6">
    <source>
        <dbReference type="EMBL" id="SMX34686.1"/>
    </source>
</evidence>
<dbReference type="Pfam" id="PF04198">
    <property type="entry name" value="Sugar-bind"/>
    <property type="match status" value="1"/>
</dbReference>
<dbReference type="OrthoDB" id="7065657at2"/>
<dbReference type="PANTHER" id="PTHR34294">
    <property type="entry name" value="TRANSCRIPTIONAL REGULATOR-RELATED"/>
    <property type="match status" value="1"/>
</dbReference>
<dbReference type="SUPFAM" id="SSF100950">
    <property type="entry name" value="NagB/RpiA/CoA transferase-like"/>
    <property type="match status" value="1"/>
</dbReference>
<evidence type="ECO:0000256" key="1">
    <source>
        <dbReference type="ARBA" id="ARBA00010466"/>
    </source>
</evidence>
<proteinExistence type="inferred from homology"/>
<accession>A0A238JYA4</accession>
<keyword evidence="4" id="KW-0804">Transcription</keyword>
<reference evidence="7" key="1">
    <citation type="submission" date="2017-05" db="EMBL/GenBank/DDBJ databases">
        <authorList>
            <person name="Rodrigo-Torres L."/>
            <person name="Arahal R. D."/>
            <person name="Lucena T."/>
        </authorList>
    </citation>
    <scope>NUCLEOTIDE SEQUENCE [LARGE SCALE GENOMIC DNA]</scope>
    <source>
        <strain evidence="7">CECT 8621</strain>
    </source>
</reference>
<dbReference type="GO" id="GO:0030246">
    <property type="term" value="F:carbohydrate binding"/>
    <property type="evidence" value="ECO:0007669"/>
    <property type="project" value="InterPro"/>
</dbReference>
<comment type="similarity">
    <text evidence="1">Belongs to the SorC transcriptional regulatory family.</text>
</comment>
<dbReference type="RefSeq" id="WP_093966545.1">
    <property type="nucleotide sequence ID" value="NZ_FXYE01000001.1"/>
</dbReference>
<dbReference type="InterPro" id="IPR051054">
    <property type="entry name" value="SorC_transcr_regulators"/>
</dbReference>